<evidence type="ECO:0000256" key="3">
    <source>
        <dbReference type="ARBA" id="ARBA00022989"/>
    </source>
</evidence>
<dbReference type="Proteomes" id="UP001249851">
    <property type="component" value="Unassembled WGS sequence"/>
</dbReference>
<keyword evidence="4 5" id="KW-0472">Membrane</keyword>
<proteinExistence type="predicted"/>
<keyword evidence="8" id="KW-1185">Reference proteome</keyword>
<evidence type="ECO:0000256" key="2">
    <source>
        <dbReference type="ARBA" id="ARBA00022692"/>
    </source>
</evidence>
<feature type="transmembrane region" description="Helical" evidence="5">
    <location>
        <begin position="599"/>
        <end position="620"/>
    </location>
</feature>
<dbReference type="InterPro" id="IPR000276">
    <property type="entry name" value="GPCR_Rhodpsn"/>
</dbReference>
<feature type="domain" description="G-protein coupled receptors family 1 profile" evidence="6">
    <location>
        <begin position="40"/>
        <end position="297"/>
    </location>
</feature>
<dbReference type="PANTHER" id="PTHR45698">
    <property type="entry name" value="TRACE AMINE-ASSOCIATED RECEPTOR 19N-RELATED"/>
    <property type="match status" value="1"/>
</dbReference>
<evidence type="ECO:0000313" key="7">
    <source>
        <dbReference type="EMBL" id="KAK2570917.1"/>
    </source>
</evidence>
<comment type="caution">
    <text evidence="7">The sequence shown here is derived from an EMBL/GenBank/DDBJ whole genome shotgun (WGS) entry which is preliminary data.</text>
</comment>
<dbReference type="GO" id="GO:0004930">
    <property type="term" value="F:G protein-coupled receptor activity"/>
    <property type="evidence" value="ECO:0007669"/>
    <property type="project" value="InterPro"/>
</dbReference>
<protein>
    <submittedName>
        <fullName evidence="7">Somatostatin receptor type 4</fullName>
    </submittedName>
</protein>
<keyword evidence="2 5" id="KW-0812">Transmembrane</keyword>
<keyword evidence="7" id="KW-0675">Receptor</keyword>
<evidence type="ECO:0000256" key="4">
    <source>
        <dbReference type="ARBA" id="ARBA00023136"/>
    </source>
</evidence>
<feature type="transmembrane region" description="Helical" evidence="5">
    <location>
        <begin position="242"/>
        <end position="262"/>
    </location>
</feature>
<dbReference type="CDD" id="cd00637">
    <property type="entry name" value="7tm_classA_rhodopsin-like"/>
    <property type="match status" value="2"/>
</dbReference>
<dbReference type="PROSITE" id="PS50262">
    <property type="entry name" value="G_PROTEIN_RECEP_F1_2"/>
    <property type="match status" value="2"/>
</dbReference>
<organism evidence="7 8">
    <name type="scientific">Acropora cervicornis</name>
    <name type="common">Staghorn coral</name>
    <dbReference type="NCBI Taxonomy" id="6130"/>
    <lineage>
        <taxon>Eukaryota</taxon>
        <taxon>Metazoa</taxon>
        <taxon>Cnidaria</taxon>
        <taxon>Anthozoa</taxon>
        <taxon>Hexacorallia</taxon>
        <taxon>Scleractinia</taxon>
        <taxon>Astrocoeniina</taxon>
        <taxon>Acroporidae</taxon>
        <taxon>Acropora</taxon>
    </lineage>
</organism>
<evidence type="ECO:0000256" key="1">
    <source>
        <dbReference type="ARBA" id="ARBA00004370"/>
    </source>
</evidence>
<evidence type="ECO:0000256" key="5">
    <source>
        <dbReference type="SAM" id="Phobius"/>
    </source>
</evidence>
<feature type="transmembrane region" description="Helical" evidence="5">
    <location>
        <begin position="382"/>
        <end position="403"/>
    </location>
</feature>
<feature type="transmembrane region" description="Helical" evidence="5">
    <location>
        <begin position="457"/>
        <end position="481"/>
    </location>
</feature>
<keyword evidence="3 5" id="KW-1133">Transmembrane helix</keyword>
<dbReference type="AlphaFoldDB" id="A0AAD9VEE1"/>
<feature type="transmembrane region" description="Helical" evidence="5">
    <location>
        <begin position="148"/>
        <end position="175"/>
    </location>
</feature>
<feature type="transmembrane region" description="Helical" evidence="5">
    <location>
        <begin position="61"/>
        <end position="83"/>
    </location>
</feature>
<feature type="transmembrane region" description="Helical" evidence="5">
    <location>
        <begin position="28"/>
        <end position="49"/>
    </location>
</feature>
<evidence type="ECO:0000313" key="8">
    <source>
        <dbReference type="Proteomes" id="UP001249851"/>
    </source>
</evidence>
<gene>
    <name evidence="7" type="ORF">P5673_004634</name>
</gene>
<feature type="transmembrane region" description="Helical" evidence="5">
    <location>
        <begin position="502"/>
        <end position="529"/>
    </location>
</feature>
<dbReference type="EMBL" id="JARQWQ010000007">
    <property type="protein sequence ID" value="KAK2570917.1"/>
    <property type="molecule type" value="Genomic_DNA"/>
</dbReference>
<feature type="transmembrane region" description="Helical" evidence="5">
    <location>
        <begin position="549"/>
        <end position="572"/>
    </location>
</feature>
<feature type="transmembrane region" description="Helical" evidence="5">
    <location>
        <begin position="103"/>
        <end position="127"/>
    </location>
</feature>
<dbReference type="SUPFAM" id="SSF81321">
    <property type="entry name" value="Family A G protein-coupled receptor-like"/>
    <property type="match status" value="2"/>
</dbReference>
<dbReference type="InterPro" id="IPR017452">
    <property type="entry name" value="GPCR_Rhodpsn_7TM"/>
</dbReference>
<feature type="domain" description="G-protein coupled receptors family 1 profile" evidence="6">
    <location>
        <begin position="394"/>
        <end position="651"/>
    </location>
</feature>
<evidence type="ECO:0000259" key="6">
    <source>
        <dbReference type="PROSITE" id="PS50262"/>
    </source>
</evidence>
<dbReference type="GO" id="GO:0016020">
    <property type="term" value="C:membrane"/>
    <property type="evidence" value="ECO:0007669"/>
    <property type="project" value="UniProtKB-SubCell"/>
</dbReference>
<reference evidence="7" key="1">
    <citation type="journal article" date="2023" name="G3 (Bethesda)">
        <title>Whole genome assembly and annotation of the endangered Caribbean coral Acropora cervicornis.</title>
        <authorList>
            <person name="Selwyn J.D."/>
            <person name="Vollmer S.V."/>
        </authorList>
    </citation>
    <scope>NUCLEOTIDE SEQUENCE</scope>
    <source>
        <strain evidence="7">K2</strain>
    </source>
</reference>
<sequence>MLTNSTVTFVTNSDISAGPPGITIYTQVTYSLIASVAFIGNMLVIFFFWQDPKLLKKSYNILILSLAIADVLTAICLITNPAFVLGDAFPYAEKQLLGKISCFVIWSRAFLFQLAYFSMYICLALATERWYAVVKPMKYQSTFNKKNTLLYIASSWMWSLILVSSTFFQVGYVASNPRNRRCKWLANWADPLTRNILAVIQVLLRMGLPCFTMLVLYAHMLYKTRKPSVASAESRAKMRGNITRMISATSAMLIIFLAPSQINFALATTGNSRLDTKVHHVLSLLVFINSCVNPFIYGLSNKSYQHGFQRFLCSFCNNTTRKTYDFVGAKRTFTALIREPSLRFSEHCINCNSNMLTNSTVTFVTNSDISAGPPGITIYTQVTYSLIASVAFIGNMLVIFFFWQDPKLLKKSYNILILSLAIADVLTAICLITNPAFVLGDAFPYAEKQLLGKISCFVIWSRAFLFQLAYFSMYICLALATERWYAVVKPMKYQSTFNKKNTLLYIASSWMWSLILVSSTFFQVGYVASNPRNRRCKWLANWADPLTRNILAVIQVLLRMGLPCFTMLALYAHMLYKTRKPSVASAESRAKMRGNITRMISATSAMLIIFLAPSQINFALATTGNSRLDTKVHHVLSLLVFINSCVNPFIYGLSNKSYQHGFQRFLCSFCNNTVRNTNQLVLNRREIPADRITVEEINLPETSSIKMTHTKTQ</sequence>
<feature type="transmembrane region" description="Helical" evidence="5">
    <location>
        <begin position="415"/>
        <end position="437"/>
    </location>
</feature>
<reference evidence="7" key="2">
    <citation type="journal article" date="2023" name="Science">
        <title>Genomic signatures of disease resistance in endangered staghorn corals.</title>
        <authorList>
            <person name="Vollmer S.V."/>
            <person name="Selwyn J.D."/>
            <person name="Despard B.A."/>
            <person name="Roesel C.L."/>
        </authorList>
    </citation>
    <scope>NUCLEOTIDE SEQUENCE</scope>
    <source>
        <strain evidence="7">K2</strain>
    </source>
</reference>
<comment type="subcellular location">
    <subcellularLocation>
        <location evidence="1">Membrane</location>
    </subcellularLocation>
</comment>
<feature type="transmembrane region" description="Helical" evidence="5">
    <location>
        <begin position="632"/>
        <end position="654"/>
    </location>
</feature>
<accession>A0AAD9VEE1</accession>
<name>A0AAD9VEE1_ACRCE</name>
<dbReference type="PANTHER" id="PTHR45698:SF1">
    <property type="entry name" value="TRACE AMINE-ASSOCIATED RECEPTOR 13C-LIKE"/>
    <property type="match status" value="1"/>
</dbReference>
<dbReference type="PRINTS" id="PR00237">
    <property type="entry name" value="GPCRRHODOPSN"/>
</dbReference>
<dbReference type="Gene3D" id="1.20.1070.10">
    <property type="entry name" value="Rhodopsin 7-helix transmembrane proteins"/>
    <property type="match status" value="2"/>
</dbReference>
<dbReference type="Pfam" id="PF00001">
    <property type="entry name" value="7tm_1"/>
    <property type="match status" value="2"/>
</dbReference>
<feature type="transmembrane region" description="Helical" evidence="5">
    <location>
        <begin position="195"/>
        <end position="222"/>
    </location>
</feature>